<evidence type="ECO:0000259" key="11">
    <source>
        <dbReference type="Pfam" id="PF00266"/>
    </source>
</evidence>
<keyword evidence="13" id="KW-1185">Reference proteome</keyword>
<organism evidence="12 13">
    <name type="scientific">Pontixanthobacter luteolus</name>
    <dbReference type="NCBI Taxonomy" id="295089"/>
    <lineage>
        <taxon>Bacteria</taxon>
        <taxon>Pseudomonadati</taxon>
        <taxon>Pseudomonadota</taxon>
        <taxon>Alphaproteobacteria</taxon>
        <taxon>Sphingomonadales</taxon>
        <taxon>Erythrobacteraceae</taxon>
        <taxon>Pontixanthobacter</taxon>
    </lineage>
</organism>
<keyword evidence="6" id="KW-0479">Metal-binding</keyword>
<evidence type="ECO:0000256" key="9">
    <source>
        <dbReference type="ARBA" id="ARBA00023014"/>
    </source>
</evidence>
<evidence type="ECO:0000256" key="3">
    <source>
        <dbReference type="ARBA" id="ARBA00006490"/>
    </source>
</evidence>
<dbReference type="Proteomes" id="UP000471435">
    <property type="component" value="Unassembled WGS sequence"/>
</dbReference>
<dbReference type="PANTHER" id="PTHR11601">
    <property type="entry name" value="CYSTEINE DESULFURYLASE FAMILY MEMBER"/>
    <property type="match status" value="1"/>
</dbReference>
<evidence type="ECO:0000313" key="13">
    <source>
        <dbReference type="Proteomes" id="UP000471435"/>
    </source>
</evidence>
<comment type="catalytic activity">
    <reaction evidence="10">
        <text>(sulfur carrier)-H + L-cysteine = (sulfur carrier)-SH + L-alanine</text>
        <dbReference type="Rhea" id="RHEA:43892"/>
        <dbReference type="Rhea" id="RHEA-COMP:14737"/>
        <dbReference type="Rhea" id="RHEA-COMP:14739"/>
        <dbReference type="ChEBI" id="CHEBI:29917"/>
        <dbReference type="ChEBI" id="CHEBI:35235"/>
        <dbReference type="ChEBI" id="CHEBI:57972"/>
        <dbReference type="ChEBI" id="CHEBI:64428"/>
        <dbReference type="EC" id="2.8.1.7"/>
    </reaction>
</comment>
<keyword evidence="8" id="KW-0408">Iron</keyword>
<dbReference type="GO" id="GO:0008483">
    <property type="term" value="F:transaminase activity"/>
    <property type="evidence" value="ECO:0007669"/>
    <property type="project" value="UniProtKB-KW"/>
</dbReference>
<dbReference type="InterPro" id="IPR015424">
    <property type="entry name" value="PyrdxlP-dep_Trfase"/>
</dbReference>
<evidence type="ECO:0000256" key="4">
    <source>
        <dbReference type="ARBA" id="ARBA00013558"/>
    </source>
</evidence>
<dbReference type="InterPro" id="IPR015421">
    <property type="entry name" value="PyrdxlP-dep_Trfase_major"/>
</dbReference>
<gene>
    <name evidence="12" type="ORF">GRI43_12500</name>
</gene>
<dbReference type="SUPFAM" id="SSF53383">
    <property type="entry name" value="PLP-dependent transferases"/>
    <property type="match status" value="1"/>
</dbReference>
<dbReference type="EMBL" id="WTYP01000002">
    <property type="protein sequence ID" value="MXP48207.1"/>
    <property type="molecule type" value="Genomic_DNA"/>
</dbReference>
<dbReference type="Gene3D" id="1.10.260.50">
    <property type="match status" value="1"/>
</dbReference>
<feature type="domain" description="Aminotransferase class V" evidence="11">
    <location>
        <begin position="7"/>
        <end position="367"/>
    </location>
</feature>
<keyword evidence="12" id="KW-0032">Aminotransferase</keyword>
<evidence type="ECO:0000256" key="2">
    <source>
        <dbReference type="ARBA" id="ARBA00003120"/>
    </source>
</evidence>
<dbReference type="AlphaFoldDB" id="A0A6I4V217"/>
<dbReference type="InterPro" id="IPR015422">
    <property type="entry name" value="PyrdxlP-dep_Trfase_small"/>
</dbReference>
<dbReference type="PANTHER" id="PTHR11601:SF34">
    <property type="entry name" value="CYSTEINE DESULFURASE"/>
    <property type="match status" value="1"/>
</dbReference>
<accession>A0A6I4V217</accession>
<keyword evidence="7" id="KW-0663">Pyridoxal phosphate</keyword>
<evidence type="ECO:0000256" key="1">
    <source>
        <dbReference type="ARBA" id="ARBA00001933"/>
    </source>
</evidence>
<dbReference type="Gene3D" id="3.90.1150.10">
    <property type="entry name" value="Aspartate Aminotransferase, domain 1"/>
    <property type="match status" value="1"/>
</dbReference>
<dbReference type="RefSeq" id="WP_160731412.1">
    <property type="nucleotide sequence ID" value="NZ_WTYP01000002.1"/>
</dbReference>
<evidence type="ECO:0000256" key="5">
    <source>
        <dbReference type="ARBA" id="ARBA00022679"/>
    </source>
</evidence>
<evidence type="ECO:0000256" key="6">
    <source>
        <dbReference type="ARBA" id="ARBA00022723"/>
    </source>
</evidence>
<dbReference type="InterPro" id="IPR016454">
    <property type="entry name" value="Cysteine_dSase"/>
</dbReference>
<evidence type="ECO:0000256" key="7">
    <source>
        <dbReference type="ARBA" id="ARBA00022898"/>
    </source>
</evidence>
<name>A0A6I4V217_9SPHN</name>
<comment type="similarity">
    <text evidence="3">Belongs to the class-V pyridoxal-phosphate-dependent aminotransferase family. NifS/IscS subfamily.</text>
</comment>
<comment type="function">
    <text evidence="2">Catalyzes the removal of elemental sulfur atoms from cysteine to produce alanine. Seems to participate in the biosynthesis of the nitrogenase metalloclusters by providing the inorganic sulfur required for the Fe-S core formation.</text>
</comment>
<dbReference type="InterPro" id="IPR000192">
    <property type="entry name" value="Aminotrans_V_dom"/>
</dbReference>
<dbReference type="GO" id="GO:0031071">
    <property type="term" value="F:cysteine desulfurase activity"/>
    <property type="evidence" value="ECO:0007669"/>
    <property type="project" value="UniProtKB-EC"/>
</dbReference>
<dbReference type="GO" id="GO:0046872">
    <property type="term" value="F:metal ion binding"/>
    <property type="evidence" value="ECO:0007669"/>
    <property type="project" value="UniProtKB-KW"/>
</dbReference>
<evidence type="ECO:0000256" key="10">
    <source>
        <dbReference type="ARBA" id="ARBA00050776"/>
    </source>
</evidence>
<dbReference type="GO" id="GO:0005829">
    <property type="term" value="C:cytosol"/>
    <property type="evidence" value="ECO:0007669"/>
    <property type="project" value="TreeGrafter"/>
</dbReference>
<dbReference type="Gene3D" id="3.40.640.10">
    <property type="entry name" value="Type I PLP-dependent aspartate aminotransferase-like (Major domain)"/>
    <property type="match status" value="1"/>
</dbReference>
<dbReference type="GO" id="GO:0016226">
    <property type="term" value="P:iron-sulfur cluster assembly"/>
    <property type="evidence" value="ECO:0007669"/>
    <property type="project" value="TreeGrafter"/>
</dbReference>
<evidence type="ECO:0000313" key="12">
    <source>
        <dbReference type="EMBL" id="MXP48207.1"/>
    </source>
</evidence>
<reference evidence="12 13" key="1">
    <citation type="submission" date="2019-12" db="EMBL/GenBank/DDBJ databases">
        <title>Genomic-based taxomic classification of the family Erythrobacteraceae.</title>
        <authorList>
            <person name="Xu L."/>
        </authorList>
    </citation>
    <scope>NUCLEOTIDE SEQUENCE [LARGE SCALE GENOMIC DNA]</scope>
    <source>
        <strain evidence="12 13">SW-109</strain>
    </source>
</reference>
<proteinExistence type="inferred from homology"/>
<dbReference type="PIRSF" id="PIRSF005572">
    <property type="entry name" value="NifS"/>
    <property type="match status" value="1"/>
</dbReference>
<keyword evidence="9" id="KW-0411">Iron-sulfur</keyword>
<evidence type="ECO:0000256" key="8">
    <source>
        <dbReference type="ARBA" id="ARBA00023004"/>
    </source>
</evidence>
<dbReference type="Pfam" id="PF00266">
    <property type="entry name" value="Aminotran_5"/>
    <property type="match status" value="1"/>
</dbReference>
<dbReference type="GO" id="GO:0051536">
    <property type="term" value="F:iron-sulfur cluster binding"/>
    <property type="evidence" value="ECO:0007669"/>
    <property type="project" value="UniProtKB-KW"/>
</dbReference>
<sequence length="383" mass="41083">MTNAQKIYLDYQATCPLDERVFAVMSKHFKGPAANPHSAEHSFGWQAAKTVLDAQEQVGALIGADADEIIFTSGATEANNLALRGRDYANCSKLVVSSIDHKCVLETARSIELERGVEIARLDVDEIGVVRLDQLKEFVDKETALVSVIGVNNEIGTIQPLEKISEIVRAAGAKLHLDLAQAPMAIDLSGLADLADSISLSAHKFYGPMGIGCLYIARNDQLNFRPQITGGGQQGGLRSGTVPVALAAGMGKAAELILSQPQERGIIRRLNKELWAKLQALPFHVELNGPSLEARHPSNLNVSFLGYDGRDIIGSVQPALAISSGAACTTGVPESSYVLSRIGLSEERLRGAIRISIGRYTTQSEIEIAANYLCGALKRLKAD</sequence>
<keyword evidence="5 12" id="KW-0808">Transferase</keyword>
<protein>
    <recommendedName>
        <fullName evidence="4">Cysteine desulfurase</fullName>
    </recommendedName>
</protein>
<comment type="caution">
    <text evidence="12">The sequence shown here is derived from an EMBL/GenBank/DDBJ whole genome shotgun (WGS) entry which is preliminary data.</text>
</comment>
<dbReference type="OrthoDB" id="9804366at2"/>
<comment type="cofactor">
    <cofactor evidence="1">
        <name>pyridoxal 5'-phosphate</name>
        <dbReference type="ChEBI" id="CHEBI:597326"/>
    </cofactor>
</comment>